<dbReference type="SUPFAM" id="SSF50911">
    <property type="entry name" value="Mannose 6-phosphate receptor domain"/>
    <property type="match status" value="1"/>
</dbReference>
<dbReference type="InterPro" id="IPR044865">
    <property type="entry name" value="MRH_dom"/>
</dbReference>
<evidence type="ECO:0000256" key="7">
    <source>
        <dbReference type="ARBA" id="ARBA00023157"/>
    </source>
</evidence>
<dbReference type="PANTHER" id="PTHR15071">
    <property type="entry name" value="MANNOSE-6-PHOSPHATE RECEPTOR FAMILY MEMBER"/>
    <property type="match status" value="1"/>
</dbReference>
<dbReference type="PRINTS" id="PR00715">
    <property type="entry name" value="MAN6PRECEPTR"/>
</dbReference>
<dbReference type="GeneID" id="20233606"/>
<evidence type="ECO:0000256" key="6">
    <source>
        <dbReference type="ARBA" id="ARBA00023136"/>
    </source>
</evidence>
<keyword evidence="7" id="KW-1015">Disulfide bond</keyword>
<dbReference type="InterPro" id="IPR009011">
    <property type="entry name" value="Man6P_isomerase_rcpt-bd_dom_sf"/>
</dbReference>
<dbReference type="Pfam" id="PF02157">
    <property type="entry name" value="Man-6-P_recep"/>
    <property type="match status" value="1"/>
</dbReference>
<dbReference type="CTD" id="20233606"/>
<dbReference type="PROSITE" id="PS51914">
    <property type="entry name" value="MRH"/>
    <property type="match status" value="1"/>
</dbReference>
<dbReference type="GO" id="GO:0006622">
    <property type="term" value="P:protein targeting to lysosome"/>
    <property type="evidence" value="ECO:0007669"/>
    <property type="project" value="InterPro"/>
</dbReference>
<evidence type="ECO:0000256" key="1">
    <source>
        <dbReference type="ARBA" id="ARBA00004308"/>
    </source>
</evidence>
<evidence type="ECO:0000256" key="8">
    <source>
        <dbReference type="ARBA" id="ARBA00023180"/>
    </source>
</evidence>
<dbReference type="Gene3D" id="2.70.130.10">
    <property type="entry name" value="Mannose-6-phosphate receptor binding domain"/>
    <property type="match status" value="1"/>
</dbReference>
<dbReference type="InterPro" id="IPR000296">
    <property type="entry name" value="Man-6-P_rcpt_cation_dep"/>
</dbReference>
<sequence length="180" mass="20427">MFECGVCDNSYLSCDILFTDDWIMIEFRGGDPYGGHCSREKRKAVIIIICNPNADDVKENNLKYTDCYYLFEISHKDACGVPIDIKKSLSVGSIVLIVMASVIALYLLLGFLYQRFVLHAKGMEQIPNYAFWQDFGNLQADGCNLVCRSMSKSRSLPYKGIGDEQLEEDLDRTDDHLLPM</sequence>
<dbReference type="GO" id="GO:0005802">
    <property type="term" value="C:trans-Golgi network"/>
    <property type="evidence" value="ECO:0007669"/>
    <property type="project" value="TreeGrafter"/>
</dbReference>
<keyword evidence="12" id="KW-1185">Reference proteome</keyword>
<evidence type="ECO:0000256" key="5">
    <source>
        <dbReference type="ARBA" id="ARBA00022989"/>
    </source>
</evidence>
<feature type="domain" description="MRH" evidence="10">
    <location>
        <begin position="1"/>
        <end position="81"/>
    </location>
</feature>
<keyword evidence="5 9" id="KW-1133">Transmembrane helix</keyword>
<dbReference type="AlphaFoldDB" id="V3ZJ48"/>
<dbReference type="InterPro" id="IPR028927">
    <property type="entry name" value="Man-6-P_rcpt"/>
</dbReference>
<evidence type="ECO:0000259" key="10">
    <source>
        <dbReference type="PROSITE" id="PS51914"/>
    </source>
</evidence>
<dbReference type="PANTHER" id="PTHR15071:SF29">
    <property type="entry name" value="CATION-DEPENDENT MANNOSE-6-PHOSPHATE RECEPTOR"/>
    <property type="match status" value="1"/>
</dbReference>
<dbReference type="Proteomes" id="UP000030746">
    <property type="component" value="Unassembled WGS sequence"/>
</dbReference>
<reference evidence="11 12" key="1">
    <citation type="journal article" date="2013" name="Nature">
        <title>Insights into bilaterian evolution from three spiralian genomes.</title>
        <authorList>
            <person name="Simakov O."/>
            <person name="Marletaz F."/>
            <person name="Cho S.J."/>
            <person name="Edsinger-Gonzales E."/>
            <person name="Havlak P."/>
            <person name="Hellsten U."/>
            <person name="Kuo D.H."/>
            <person name="Larsson T."/>
            <person name="Lv J."/>
            <person name="Arendt D."/>
            <person name="Savage R."/>
            <person name="Osoegawa K."/>
            <person name="de Jong P."/>
            <person name="Grimwood J."/>
            <person name="Chapman J.A."/>
            <person name="Shapiro H."/>
            <person name="Aerts A."/>
            <person name="Otillar R.P."/>
            <person name="Terry A.Y."/>
            <person name="Boore J.L."/>
            <person name="Grigoriev I.V."/>
            <person name="Lindberg D.R."/>
            <person name="Seaver E.C."/>
            <person name="Weisblat D.A."/>
            <person name="Putnam N.H."/>
            <person name="Rokhsar D.S."/>
        </authorList>
    </citation>
    <scope>NUCLEOTIDE SEQUENCE [LARGE SCALE GENOMIC DNA]</scope>
</reference>
<keyword evidence="3 9" id="KW-0812">Transmembrane</keyword>
<dbReference type="HOGENOM" id="CLU_1643147_0_0_1"/>
<accession>V3ZJ48</accession>
<feature type="transmembrane region" description="Helical" evidence="9">
    <location>
        <begin position="91"/>
        <end position="113"/>
    </location>
</feature>
<dbReference type="OrthoDB" id="29460at2759"/>
<gene>
    <name evidence="11" type="ORF">LOTGIDRAFT_134805</name>
</gene>
<evidence type="ECO:0000256" key="9">
    <source>
        <dbReference type="SAM" id="Phobius"/>
    </source>
</evidence>
<dbReference type="OMA" id="WHETCIG"/>
<dbReference type="RefSeq" id="XP_009067010.1">
    <property type="nucleotide sequence ID" value="XM_009068762.1"/>
</dbReference>
<evidence type="ECO:0000313" key="11">
    <source>
        <dbReference type="EMBL" id="ESO82350.1"/>
    </source>
</evidence>
<protein>
    <recommendedName>
        <fullName evidence="10">MRH domain-containing protein</fullName>
    </recommendedName>
</protein>
<dbReference type="GO" id="GO:0019904">
    <property type="term" value="F:protein domain specific binding"/>
    <property type="evidence" value="ECO:0007669"/>
    <property type="project" value="InterPro"/>
</dbReference>
<evidence type="ECO:0000313" key="12">
    <source>
        <dbReference type="Proteomes" id="UP000030746"/>
    </source>
</evidence>
<keyword evidence="4" id="KW-0732">Signal</keyword>
<dbReference type="STRING" id="225164.V3ZJ48"/>
<keyword evidence="2" id="KW-0813">Transport</keyword>
<dbReference type="KEGG" id="lgi:LOTGIDRAFT_134805"/>
<keyword evidence="6 9" id="KW-0472">Membrane</keyword>
<proteinExistence type="predicted"/>
<keyword evidence="8" id="KW-0325">Glycoprotein</keyword>
<comment type="subcellular location">
    <subcellularLocation>
        <location evidence="1">Endomembrane system</location>
    </subcellularLocation>
</comment>
<organism evidence="11 12">
    <name type="scientific">Lottia gigantea</name>
    <name type="common">Giant owl limpet</name>
    <dbReference type="NCBI Taxonomy" id="225164"/>
    <lineage>
        <taxon>Eukaryota</taxon>
        <taxon>Metazoa</taxon>
        <taxon>Spiralia</taxon>
        <taxon>Lophotrochozoa</taxon>
        <taxon>Mollusca</taxon>
        <taxon>Gastropoda</taxon>
        <taxon>Patellogastropoda</taxon>
        <taxon>Lottioidea</taxon>
        <taxon>Lottiidae</taxon>
        <taxon>Lottia</taxon>
    </lineage>
</organism>
<evidence type="ECO:0000256" key="3">
    <source>
        <dbReference type="ARBA" id="ARBA00022692"/>
    </source>
</evidence>
<evidence type="ECO:0000256" key="4">
    <source>
        <dbReference type="ARBA" id="ARBA00022729"/>
    </source>
</evidence>
<dbReference type="EMBL" id="KB203946">
    <property type="protein sequence ID" value="ESO82350.1"/>
    <property type="molecule type" value="Genomic_DNA"/>
</dbReference>
<evidence type="ECO:0000256" key="2">
    <source>
        <dbReference type="ARBA" id="ARBA00022448"/>
    </source>
</evidence>
<dbReference type="GO" id="GO:0005768">
    <property type="term" value="C:endosome"/>
    <property type="evidence" value="ECO:0007669"/>
    <property type="project" value="InterPro"/>
</dbReference>
<name>V3ZJ48_LOTGI</name>